<name>A0AAD2FSP1_9STRA</name>
<dbReference type="Proteomes" id="UP001295423">
    <property type="component" value="Unassembled WGS sequence"/>
</dbReference>
<accession>A0AAD2FSP1</accession>
<comment type="caution">
    <text evidence="2">The sequence shown here is derived from an EMBL/GenBank/DDBJ whole genome shotgun (WGS) entry which is preliminary data.</text>
</comment>
<dbReference type="GO" id="GO:0016757">
    <property type="term" value="F:glycosyltransferase activity"/>
    <property type="evidence" value="ECO:0007669"/>
    <property type="project" value="InterPro"/>
</dbReference>
<reference evidence="2" key="1">
    <citation type="submission" date="2023-08" db="EMBL/GenBank/DDBJ databases">
        <authorList>
            <person name="Audoor S."/>
            <person name="Bilcke G."/>
        </authorList>
    </citation>
    <scope>NUCLEOTIDE SEQUENCE</scope>
</reference>
<dbReference type="EMBL" id="CAKOGP040001792">
    <property type="protein sequence ID" value="CAJ1951904.1"/>
    <property type="molecule type" value="Genomic_DNA"/>
</dbReference>
<evidence type="ECO:0000313" key="3">
    <source>
        <dbReference type="Proteomes" id="UP001295423"/>
    </source>
</evidence>
<gene>
    <name evidence="2" type="ORF">CYCCA115_LOCUS13296</name>
</gene>
<feature type="domain" description="Glycosyltransferase 61 catalytic" evidence="1">
    <location>
        <begin position="225"/>
        <end position="328"/>
    </location>
</feature>
<organism evidence="2 3">
    <name type="scientific">Cylindrotheca closterium</name>
    <dbReference type="NCBI Taxonomy" id="2856"/>
    <lineage>
        <taxon>Eukaryota</taxon>
        <taxon>Sar</taxon>
        <taxon>Stramenopiles</taxon>
        <taxon>Ochrophyta</taxon>
        <taxon>Bacillariophyta</taxon>
        <taxon>Bacillariophyceae</taxon>
        <taxon>Bacillariophycidae</taxon>
        <taxon>Bacillariales</taxon>
        <taxon>Bacillariaceae</taxon>
        <taxon>Cylindrotheca</taxon>
    </lineage>
</organism>
<evidence type="ECO:0000313" key="2">
    <source>
        <dbReference type="EMBL" id="CAJ1951904.1"/>
    </source>
</evidence>
<dbReference type="InterPro" id="IPR049625">
    <property type="entry name" value="Glyco_transf_61_cat"/>
</dbReference>
<protein>
    <recommendedName>
        <fullName evidence="1">Glycosyltransferase 61 catalytic domain-containing protein</fullName>
    </recommendedName>
</protein>
<proteinExistence type="predicted"/>
<dbReference type="Pfam" id="PF04577">
    <property type="entry name" value="Glyco_transf_61"/>
    <property type="match status" value="1"/>
</dbReference>
<evidence type="ECO:0000259" key="1">
    <source>
        <dbReference type="Pfam" id="PF04577"/>
    </source>
</evidence>
<dbReference type="AlphaFoldDB" id="A0AAD2FSP1"/>
<sequence length="427" mass="48888">MDEELTWTWKLVSLRISVLLIAMALLADIEFSFNIKNTATTLRGHSTNKTLDFRRHYWVRAKVNRTENATINAVLQDAILSDSRGRCIPGPNQPLAKLHHTRNPLDEPRIDPSEAAAVREVACDFHGRSDAHFPHAMQQLYRCFSYWQDYHTKVPYLLMPTGKVEQKLSNQPFIAGMLDMFEYQMDVGIIMKDIFNPKALDDLIKQPHVDMQAFNLVGNFSLRHAYHLHHYAKKEFELNDTSTDTCKHSKPRIAILNRAPNSRRTMLNAEHIANMTDMKELSRNNTVEVAYFEGLDVRDQIGFFRSVDILISPHGAQLTGVAFMNAPCSHVLELFPKAYSLPGFFGSLAIESGKDYSYFYMSENPPEAEQAHNKTERNHARAQDLCPSTDVMVDTIRKLVDEWRQCCNVRCEKRDTNPMMAGCPSIH</sequence>
<keyword evidence="3" id="KW-1185">Reference proteome</keyword>